<dbReference type="Pfam" id="PF08241">
    <property type="entry name" value="Methyltransf_11"/>
    <property type="match status" value="1"/>
</dbReference>
<dbReference type="EMBL" id="CAJNNW010016874">
    <property type="protein sequence ID" value="CAE8659902.1"/>
    <property type="molecule type" value="Genomic_DNA"/>
</dbReference>
<dbReference type="InterPro" id="IPR013216">
    <property type="entry name" value="Methyltransf_11"/>
</dbReference>
<dbReference type="GO" id="GO:0008757">
    <property type="term" value="F:S-adenosylmethionine-dependent methyltransferase activity"/>
    <property type="evidence" value="ECO:0007669"/>
    <property type="project" value="InterPro"/>
</dbReference>
<gene>
    <name evidence="2" type="ORF">PGLA2088_LOCUS13933</name>
</gene>
<dbReference type="InterPro" id="IPR029063">
    <property type="entry name" value="SAM-dependent_MTases_sf"/>
</dbReference>
<reference evidence="2" key="1">
    <citation type="submission" date="2021-02" db="EMBL/GenBank/DDBJ databases">
        <authorList>
            <person name="Dougan E. K."/>
            <person name="Rhodes N."/>
            <person name="Thang M."/>
            <person name="Chan C."/>
        </authorList>
    </citation>
    <scope>NUCLEOTIDE SEQUENCE</scope>
</reference>
<evidence type="ECO:0000313" key="3">
    <source>
        <dbReference type="Proteomes" id="UP000626109"/>
    </source>
</evidence>
<accession>A0A813J0F0</accession>
<evidence type="ECO:0000313" key="2">
    <source>
        <dbReference type="EMBL" id="CAE8659902.1"/>
    </source>
</evidence>
<dbReference type="SUPFAM" id="SSF53335">
    <property type="entry name" value="S-adenosyl-L-methionine-dependent methyltransferases"/>
    <property type="match status" value="1"/>
</dbReference>
<protein>
    <recommendedName>
        <fullName evidence="1">Methyltransferase type 11 domain-containing protein</fullName>
    </recommendedName>
</protein>
<dbReference type="Gene3D" id="3.40.50.150">
    <property type="entry name" value="Vaccinia Virus protein VP39"/>
    <property type="match status" value="1"/>
</dbReference>
<dbReference type="AlphaFoldDB" id="A0A813J0F0"/>
<dbReference type="CDD" id="cd02440">
    <property type="entry name" value="AdoMet_MTases"/>
    <property type="match status" value="1"/>
</dbReference>
<sequence>MASLFLVEVHISPGAFLARSSPAPGRSAGAKSKEEEAAGLGLLQVQAGLGQQDPAATARSAWESKWNQPFPGRQWGMEPNCRASHASVRKPQLRTEWVAERLQKQPADALTGVEIGACNLPVEMPKNVHMRYVDHIADKEGMKSACLGGADGQLPDIVDDASRLIKVEDETFDLLLAAHVVEHMADVLGALQHWLRVVKRGGLLFLVAPDPCDPVFPFGDRLRLVARPEHFVEEYLNKSASTANFGGHFLEQGVSLGGVNVLRASSGVQFINFSCTRSDDIDAFTKMFGEASGLHSFVDVPADFDPATIKSEAKCASGKPHNVHLHTWSPHSLRAMLAKASELFKPQGMTLVVEEVHSVGRTVANMQELRVIIRRT</sequence>
<proteinExistence type="predicted"/>
<evidence type="ECO:0000259" key="1">
    <source>
        <dbReference type="Pfam" id="PF08241"/>
    </source>
</evidence>
<comment type="caution">
    <text evidence="2">The sequence shown here is derived from an EMBL/GenBank/DDBJ whole genome shotgun (WGS) entry which is preliminary data.</text>
</comment>
<organism evidence="2 3">
    <name type="scientific">Polarella glacialis</name>
    <name type="common">Dinoflagellate</name>
    <dbReference type="NCBI Taxonomy" id="89957"/>
    <lineage>
        <taxon>Eukaryota</taxon>
        <taxon>Sar</taxon>
        <taxon>Alveolata</taxon>
        <taxon>Dinophyceae</taxon>
        <taxon>Suessiales</taxon>
        <taxon>Suessiaceae</taxon>
        <taxon>Polarella</taxon>
    </lineage>
</organism>
<dbReference type="Proteomes" id="UP000626109">
    <property type="component" value="Unassembled WGS sequence"/>
</dbReference>
<name>A0A813J0F0_POLGL</name>
<feature type="domain" description="Methyltransferase type 11" evidence="1">
    <location>
        <begin position="157"/>
        <end position="206"/>
    </location>
</feature>